<dbReference type="Pfam" id="PF00226">
    <property type="entry name" value="DnaJ"/>
    <property type="match status" value="1"/>
</dbReference>
<dbReference type="GO" id="GO:0004843">
    <property type="term" value="F:cysteine-type deubiquitinase activity"/>
    <property type="evidence" value="ECO:0007669"/>
    <property type="project" value="InterPro"/>
</dbReference>
<name>A0A5N5KPA1_9ROSI</name>
<dbReference type="CDD" id="cd06257">
    <property type="entry name" value="DnaJ"/>
    <property type="match status" value="1"/>
</dbReference>
<dbReference type="GO" id="GO:0009535">
    <property type="term" value="C:chloroplast thylakoid membrane"/>
    <property type="evidence" value="ECO:0007669"/>
    <property type="project" value="TreeGrafter"/>
</dbReference>
<dbReference type="InterPro" id="IPR035927">
    <property type="entry name" value="DUSP-like_sf"/>
</dbReference>
<evidence type="ECO:0000313" key="4">
    <source>
        <dbReference type="EMBL" id="KAB5532171.1"/>
    </source>
</evidence>
<dbReference type="PROSITE" id="PS00636">
    <property type="entry name" value="DNAJ_1"/>
    <property type="match status" value="1"/>
</dbReference>
<comment type="caution">
    <text evidence="4">The sequence shown here is derived from an EMBL/GenBank/DDBJ whole genome shotgun (WGS) entry which is preliminary data.</text>
</comment>
<dbReference type="SUPFAM" id="SSF46565">
    <property type="entry name" value="Chaperone J-domain"/>
    <property type="match status" value="1"/>
</dbReference>
<dbReference type="InterPro" id="IPR036869">
    <property type="entry name" value="J_dom_sf"/>
</dbReference>
<dbReference type="InterPro" id="IPR001623">
    <property type="entry name" value="DnaJ_domain"/>
</dbReference>
<evidence type="ECO:0000313" key="5">
    <source>
        <dbReference type="Proteomes" id="UP000326939"/>
    </source>
</evidence>
<accession>A0A5N5KPA1</accession>
<dbReference type="SUPFAM" id="SSF143791">
    <property type="entry name" value="DUSP-like"/>
    <property type="match status" value="1"/>
</dbReference>
<organism evidence="4 5">
    <name type="scientific">Salix brachista</name>
    <dbReference type="NCBI Taxonomy" id="2182728"/>
    <lineage>
        <taxon>Eukaryota</taxon>
        <taxon>Viridiplantae</taxon>
        <taxon>Streptophyta</taxon>
        <taxon>Embryophyta</taxon>
        <taxon>Tracheophyta</taxon>
        <taxon>Spermatophyta</taxon>
        <taxon>Magnoliopsida</taxon>
        <taxon>eudicotyledons</taxon>
        <taxon>Gunneridae</taxon>
        <taxon>Pentapetalae</taxon>
        <taxon>rosids</taxon>
        <taxon>fabids</taxon>
        <taxon>Malpighiales</taxon>
        <taxon>Salicaceae</taxon>
        <taxon>Saliceae</taxon>
        <taxon>Salix</taxon>
    </lineage>
</organism>
<dbReference type="PANTHER" id="PTHR43096">
    <property type="entry name" value="DNAJ HOMOLOG 1, MITOCHONDRIAL-RELATED"/>
    <property type="match status" value="1"/>
</dbReference>
<feature type="region of interest" description="Disordered" evidence="1">
    <location>
        <begin position="36"/>
        <end position="70"/>
    </location>
</feature>
<feature type="domain" description="J" evidence="2">
    <location>
        <begin position="292"/>
        <end position="356"/>
    </location>
</feature>
<dbReference type="Proteomes" id="UP000326939">
    <property type="component" value="Chromosome 12"/>
</dbReference>
<dbReference type="GO" id="GO:0051082">
    <property type="term" value="F:unfolded protein binding"/>
    <property type="evidence" value="ECO:0007669"/>
    <property type="project" value="TreeGrafter"/>
</dbReference>
<evidence type="ECO:0000259" key="3">
    <source>
        <dbReference type="PROSITE" id="PS51283"/>
    </source>
</evidence>
<dbReference type="GO" id="GO:0042026">
    <property type="term" value="P:protein refolding"/>
    <property type="evidence" value="ECO:0007669"/>
    <property type="project" value="TreeGrafter"/>
</dbReference>
<dbReference type="SMART" id="SM00695">
    <property type="entry name" value="DUSP"/>
    <property type="match status" value="1"/>
</dbReference>
<evidence type="ECO:0000259" key="2">
    <source>
        <dbReference type="PROSITE" id="PS50076"/>
    </source>
</evidence>
<proteinExistence type="predicted"/>
<dbReference type="PROSITE" id="PS51283">
    <property type="entry name" value="DUSP"/>
    <property type="match status" value="1"/>
</dbReference>
<dbReference type="SMART" id="SM00271">
    <property type="entry name" value="DnaJ"/>
    <property type="match status" value="1"/>
</dbReference>
<reference evidence="5" key="1">
    <citation type="journal article" date="2019" name="Gigascience">
        <title>De novo genome assembly of the endangered Acer yangbiense, a plant species with extremely small populations endemic to Yunnan Province, China.</title>
        <authorList>
            <person name="Yang J."/>
            <person name="Wariss H.M."/>
            <person name="Tao L."/>
            <person name="Zhang R."/>
            <person name="Yun Q."/>
            <person name="Hollingsworth P."/>
            <person name="Dao Z."/>
            <person name="Luo G."/>
            <person name="Guo H."/>
            <person name="Ma Y."/>
            <person name="Sun W."/>
        </authorList>
    </citation>
    <scope>NUCLEOTIDE SEQUENCE [LARGE SCALE GENOMIC DNA]</scope>
    <source>
        <strain evidence="5">cv. br00</strain>
    </source>
</reference>
<sequence>MTMESNLSHRVIKPNFMVINNISVELPVDPVTAFRSGNHRPWSHLPTRRKSHGDGESSRRRGGSCLPCTPEEEKQIVEELNREAERDLKWERYVGQGLVDNLDNGKSLESQDLDEPELVRMLREGKDYVLVPKKVWEKLVQWYKGGPTLPRKMISQGVFNKTQFNVEVYPLRLKLIDSRDDSESTIQISKKASLQELYERVCSVRRVEREKASIWDYYNKQKSSQCALSCSSWEDFVKIFCRDFGSHGFEDYYERYSSLFSRDSFPMLSYTGTSQTSNGHRGARFVVREDSDFYSVLGVSKNSSKSEIKSAYQKLARSYHPVVNKEPDAEQKFKEISNAYEVLPDDEKRSLYDRYGEAGLKGAEAFPTLSPPRLKATLTLEWQFLIEETWEGLRLSESQKMLNFPLVGEGEVEVS</sequence>
<dbReference type="PANTHER" id="PTHR43096:SF10">
    <property type="entry name" value="CHAPERONE PROTEIN DNAJ A6, CHLOROPLASTIC"/>
    <property type="match status" value="1"/>
</dbReference>
<evidence type="ECO:0008006" key="6">
    <source>
        <dbReference type="Google" id="ProtNLM"/>
    </source>
</evidence>
<dbReference type="InterPro" id="IPR018253">
    <property type="entry name" value="DnaJ_domain_CS"/>
</dbReference>
<dbReference type="PROSITE" id="PS50076">
    <property type="entry name" value="DNAJ_2"/>
    <property type="match status" value="1"/>
</dbReference>
<dbReference type="PRINTS" id="PR00625">
    <property type="entry name" value="JDOMAIN"/>
</dbReference>
<dbReference type="Gene3D" id="3.10.20.90">
    <property type="entry name" value="Phosphatidylinositol 3-kinase Catalytic Subunit, Chain A, domain 1"/>
    <property type="match status" value="1"/>
</dbReference>
<dbReference type="Gene3D" id="3.30.2230.10">
    <property type="entry name" value="DUSP-like"/>
    <property type="match status" value="1"/>
</dbReference>
<dbReference type="InterPro" id="IPR006615">
    <property type="entry name" value="Pept_C19_DUSP"/>
</dbReference>
<dbReference type="EMBL" id="VDCV01000012">
    <property type="protein sequence ID" value="KAB5532171.1"/>
    <property type="molecule type" value="Genomic_DNA"/>
</dbReference>
<feature type="compositionally biased region" description="Basic residues" evidence="1">
    <location>
        <begin position="37"/>
        <end position="51"/>
    </location>
</feature>
<feature type="domain" description="DUSP" evidence="3">
    <location>
        <begin position="53"/>
        <end position="154"/>
    </location>
</feature>
<keyword evidence="5" id="KW-1185">Reference proteome</keyword>
<gene>
    <name evidence="4" type="ORF">DKX38_018841</name>
</gene>
<dbReference type="AlphaFoldDB" id="A0A5N5KPA1"/>
<protein>
    <recommendedName>
        <fullName evidence="6">J domain-containing protein</fullName>
    </recommendedName>
</protein>
<evidence type="ECO:0000256" key="1">
    <source>
        <dbReference type="SAM" id="MobiDB-lite"/>
    </source>
</evidence>
<dbReference type="Pfam" id="PF06337">
    <property type="entry name" value="DUSP"/>
    <property type="match status" value="1"/>
</dbReference>
<dbReference type="Gene3D" id="1.10.287.110">
    <property type="entry name" value="DnaJ domain"/>
    <property type="match status" value="1"/>
</dbReference>